<evidence type="ECO:0000313" key="3">
    <source>
        <dbReference type="EMBL" id="MCX2978030.1"/>
    </source>
</evidence>
<dbReference type="PANTHER" id="PTHR42673">
    <property type="entry name" value="MALEYLACETOACETATE ISOMERASE"/>
    <property type="match status" value="1"/>
</dbReference>
<keyword evidence="4" id="KW-1185">Reference proteome</keyword>
<feature type="domain" description="GST C-terminal" evidence="2">
    <location>
        <begin position="87"/>
        <end position="243"/>
    </location>
</feature>
<dbReference type="RefSeq" id="WP_279249732.1">
    <property type="nucleotide sequence ID" value="NZ_SHNO01000001.1"/>
</dbReference>
<dbReference type="SFLD" id="SFLDS00019">
    <property type="entry name" value="Glutathione_Transferase_(cytos"/>
    <property type="match status" value="1"/>
</dbReference>
<dbReference type="SUPFAM" id="SSF52833">
    <property type="entry name" value="Thioredoxin-like"/>
    <property type="match status" value="1"/>
</dbReference>
<feature type="domain" description="GST N-terminal" evidence="1">
    <location>
        <begin position="5"/>
        <end position="82"/>
    </location>
</feature>
<name>A0ABT3T767_9GAMM</name>
<evidence type="ECO:0000313" key="4">
    <source>
        <dbReference type="Proteomes" id="UP001143304"/>
    </source>
</evidence>
<dbReference type="Proteomes" id="UP001143304">
    <property type="component" value="Unassembled WGS sequence"/>
</dbReference>
<dbReference type="InterPro" id="IPR004045">
    <property type="entry name" value="Glutathione_S-Trfase_N"/>
</dbReference>
<dbReference type="PROSITE" id="PS50405">
    <property type="entry name" value="GST_CTER"/>
    <property type="match status" value="1"/>
</dbReference>
<organism evidence="3 4">
    <name type="scientific">Candidatus Marimicrobium litorale</name>
    <dbReference type="NCBI Taxonomy" id="2518991"/>
    <lineage>
        <taxon>Bacteria</taxon>
        <taxon>Pseudomonadati</taxon>
        <taxon>Pseudomonadota</taxon>
        <taxon>Gammaproteobacteria</taxon>
        <taxon>Cellvibrionales</taxon>
        <taxon>Halieaceae</taxon>
        <taxon>Marimicrobium</taxon>
    </lineage>
</organism>
<gene>
    <name evidence="3" type="ORF">EYC82_11755</name>
</gene>
<protein>
    <submittedName>
        <fullName evidence="3">Glutathione S-transferase family protein</fullName>
    </submittedName>
</protein>
<dbReference type="Pfam" id="PF13410">
    <property type="entry name" value="GST_C_2"/>
    <property type="match status" value="1"/>
</dbReference>
<dbReference type="InterPro" id="IPR040079">
    <property type="entry name" value="Glutathione_S-Trfase"/>
</dbReference>
<dbReference type="Gene3D" id="1.20.1050.10">
    <property type="match status" value="2"/>
</dbReference>
<proteinExistence type="predicted"/>
<dbReference type="PANTHER" id="PTHR42673:SF4">
    <property type="entry name" value="MALEYLACETOACETATE ISOMERASE"/>
    <property type="match status" value="1"/>
</dbReference>
<dbReference type="SUPFAM" id="SSF47616">
    <property type="entry name" value="GST C-terminal domain-like"/>
    <property type="match status" value="1"/>
</dbReference>
<comment type="caution">
    <text evidence="3">The sequence shown here is derived from an EMBL/GenBank/DDBJ whole genome shotgun (WGS) entry which is preliminary data.</text>
</comment>
<dbReference type="InterPro" id="IPR036249">
    <property type="entry name" value="Thioredoxin-like_sf"/>
</dbReference>
<sequence>MSSLHKPILHQYQVSPFAAKVRRCLYYKGIPFDTVNYGLSGVGKIKKLNPRGKAPFMVHNGLMIADSTDIIGYLEKTYPEKRLIPADARLSAQASIIEDWADESLYFFDLTMRSWPNNSALLAEDLLLEDKGVMRRVFQPLIPRIIARQAHGQGIGRKDRESVCKEIEEHFRSIDTLVKDTGWLVGDHLSFADIAVASMCTVLDRAEEAQALMAEAPALLDWRERVDTLTLPQGTPAAQRALV</sequence>
<dbReference type="CDD" id="cd00570">
    <property type="entry name" value="GST_N_family"/>
    <property type="match status" value="1"/>
</dbReference>
<dbReference type="CDD" id="cd00299">
    <property type="entry name" value="GST_C_family"/>
    <property type="match status" value="1"/>
</dbReference>
<accession>A0ABT3T767</accession>
<evidence type="ECO:0000259" key="2">
    <source>
        <dbReference type="PROSITE" id="PS50405"/>
    </source>
</evidence>
<dbReference type="SFLD" id="SFLDG00358">
    <property type="entry name" value="Main_(cytGST)"/>
    <property type="match status" value="1"/>
</dbReference>
<dbReference type="InterPro" id="IPR036282">
    <property type="entry name" value="Glutathione-S-Trfase_C_sf"/>
</dbReference>
<dbReference type="InterPro" id="IPR010987">
    <property type="entry name" value="Glutathione-S-Trfase_C-like"/>
</dbReference>
<dbReference type="Gene3D" id="3.40.30.10">
    <property type="entry name" value="Glutaredoxin"/>
    <property type="match status" value="1"/>
</dbReference>
<dbReference type="PROSITE" id="PS50404">
    <property type="entry name" value="GST_NTER"/>
    <property type="match status" value="1"/>
</dbReference>
<evidence type="ECO:0000259" key="1">
    <source>
        <dbReference type="PROSITE" id="PS50404"/>
    </source>
</evidence>
<dbReference type="EMBL" id="SHNO01000001">
    <property type="protein sequence ID" value="MCX2978030.1"/>
    <property type="molecule type" value="Genomic_DNA"/>
</dbReference>
<reference evidence="3" key="1">
    <citation type="submission" date="2019-02" db="EMBL/GenBank/DDBJ databases">
        <authorList>
            <person name="Li S.-H."/>
        </authorList>
    </citation>
    <scope>NUCLEOTIDE SEQUENCE</scope>
    <source>
        <strain evidence="3">IMCC11814</strain>
    </source>
</reference>
<dbReference type="Pfam" id="PF13417">
    <property type="entry name" value="GST_N_3"/>
    <property type="match status" value="1"/>
</dbReference>